<dbReference type="Pfam" id="PF03807">
    <property type="entry name" value="F420_oxidored"/>
    <property type="match status" value="1"/>
</dbReference>
<evidence type="ECO:0000313" key="3">
    <source>
        <dbReference type="EMBL" id="KXS32547.1"/>
    </source>
</evidence>
<dbReference type="PATRIC" id="fig|1796491.3.peg.1440"/>
<gene>
    <name evidence="3" type="ORF">AWT59_1316</name>
</gene>
<sequence length="208" mass="21285">MNVSIFGTGSMAKGIGYRLVAGGNSVTIFGRDAVKTKALADELHKALKPGATVSAATVGDSIHDEVVVLAMWYSGNIEIARKFSGQLAGKIVVDISNALNDTYDGLTIASDTSAGEQVAALLPKSKVVKAFNTTFANTLVAGKVAGQPLDVFIAGNDETAKATVANLVKAGGLVAIDAGPLHRARQLEALGLLGITLQGPHNLGFNSA</sequence>
<evidence type="ECO:0000313" key="4">
    <source>
        <dbReference type="Proteomes" id="UP000070578"/>
    </source>
</evidence>
<proteinExistence type="predicted"/>
<comment type="caution">
    <text evidence="3">The sequence shown here is derived from an EMBL/GenBank/DDBJ whole genome shotgun (WGS) entry which is preliminary data.</text>
</comment>
<protein>
    <submittedName>
        <fullName evidence="3">NADP oxidoreductase</fullName>
    </submittedName>
</protein>
<evidence type="ECO:0000256" key="1">
    <source>
        <dbReference type="ARBA" id="ARBA00023002"/>
    </source>
</evidence>
<feature type="domain" description="Pyrroline-5-carboxylate reductase catalytic N-terminal" evidence="2">
    <location>
        <begin position="3"/>
        <end position="97"/>
    </location>
</feature>
<dbReference type="AlphaFoldDB" id="A0A139BU97"/>
<accession>A0A139BU97</accession>
<dbReference type="PANTHER" id="PTHR14239:SF10">
    <property type="entry name" value="REDUCTASE"/>
    <property type="match status" value="1"/>
</dbReference>
<dbReference type="GO" id="GO:0016491">
    <property type="term" value="F:oxidoreductase activity"/>
    <property type="evidence" value="ECO:0007669"/>
    <property type="project" value="UniProtKB-KW"/>
</dbReference>
<dbReference type="InterPro" id="IPR028939">
    <property type="entry name" value="P5C_Rdtase_cat_N"/>
</dbReference>
<dbReference type="PANTHER" id="PTHR14239">
    <property type="entry name" value="DUDULIN-RELATED"/>
    <property type="match status" value="1"/>
</dbReference>
<dbReference type="Gene3D" id="3.40.50.720">
    <property type="entry name" value="NAD(P)-binding Rossmann-like Domain"/>
    <property type="match status" value="1"/>
</dbReference>
<reference evidence="3 4" key="1">
    <citation type="submission" date="2016-02" db="EMBL/GenBank/DDBJ databases">
        <authorList>
            <person name="Wen L."/>
            <person name="He K."/>
            <person name="Yang H."/>
        </authorList>
    </citation>
    <scope>NUCLEOTIDE SEQUENCE [LARGE SCALE GENOMIC DNA]</scope>
    <source>
        <strain evidence="3">ShG14-8</strain>
    </source>
</reference>
<name>A0A139BU97_9PROT</name>
<keyword evidence="1" id="KW-0560">Oxidoreductase</keyword>
<dbReference type="EMBL" id="LSLI01000026">
    <property type="protein sequence ID" value="KXS32547.1"/>
    <property type="molecule type" value="Genomic_DNA"/>
</dbReference>
<evidence type="ECO:0000259" key="2">
    <source>
        <dbReference type="Pfam" id="PF03807"/>
    </source>
</evidence>
<dbReference type="SUPFAM" id="SSF51735">
    <property type="entry name" value="NAD(P)-binding Rossmann-fold domains"/>
    <property type="match status" value="1"/>
</dbReference>
<reference evidence="3 4" key="2">
    <citation type="submission" date="2016-03" db="EMBL/GenBank/DDBJ databases">
        <title>New uncultured bacterium of the family Gallionellaceae from acid mine drainage: description and reconstruction of genome based on metagenomic analysis of microbial community.</title>
        <authorList>
            <person name="Kadnikov V."/>
            <person name="Ivasenko D."/>
            <person name="Beletsky A."/>
            <person name="Mardanov A."/>
            <person name="Danilova E."/>
            <person name="Pimenov N."/>
            <person name="Karnachuk O."/>
            <person name="Ravin N."/>
        </authorList>
    </citation>
    <scope>NUCLEOTIDE SEQUENCE [LARGE SCALE GENOMIC DNA]</scope>
    <source>
        <strain evidence="3">ShG14-8</strain>
    </source>
</reference>
<dbReference type="Proteomes" id="UP000070578">
    <property type="component" value="Unassembled WGS sequence"/>
</dbReference>
<dbReference type="InterPro" id="IPR036291">
    <property type="entry name" value="NAD(P)-bd_dom_sf"/>
</dbReference>
<dbReference type="InterPro" id="IPR051267">
    <property type="entry name" value="STEAP_metalloreductase"/>
</dbReference>
<organism evidence="3 4">
    <name type="scientific">Candidatus Gallionella acididurans</name>
    <dbReference type="NCBI Taxonomy" id="1796491"/>
    <lineage>
        <taxon>Bacteria</taxon>
        <taxon>Pseudomonadati</taxon>
        <taxon>Pseudomonadota</taxon>
        <taxon>Betaproteobacteria</taxon>
        <taxon>Nitrosomonadales</taxon>
        <taxon>Gallionellaceae</taxon>
        <taxon>Gallionella</taxon>
    </lineage>
</organism>